<evidence type="ECO:0000313" key="2">
    <source>
        <dbReference type="EMBL" id="ALK85071.1"/>
    </source>
</evidence>
<organism evidence="2 3">
    <name type="scientific">Phocaeicola vulgatus</name>
    <name type="common">Bacteroides vulgatus</name>
    <dbReference type="NCBI Taxonomy" id="821"/>
    <lineage>
        <taxon>Bacteria</taxon>
        <taxon>Pseudomonadati</taxon>
        <taxon>Bacteroidota</taxon>
        <taxon>Bacteroidia</taxon>
        <taxon>Bacteroidales</taxon>
        <taxon>Bacteroidaceae</taxon>
        <taxon>Phocaeicola</taxon>
    </lineage>
</organism>
<reference evidence="2 3" key="2">
    <citation type="journal article" date="2016" name="Genome Biol. Evol.">
        <title>Extensive mobilome-driven genome diversification in mouse gut-associated Bacteroides vulgatus mpk.</title>
        <authorList>
            <person name="Lange A."/>
            <person name="Beier S."/>
            <person name="Steimle A."/>
            <person name="Autenrieth I.B."/>
            <person name="Huson D.H."/>
            <person name="Frick J.S."/>
        </authorList>
    </citation>
    <scope>NUCLEOTIDE SEQUENCE [LARGE SCALE GENOMIC DNA]</scope>
    <source>
        <strain evidence="3">mpk</strain>
    </source>
</reference>
<evidence type="ECO:0000256" key="1">
    <source>
        <dbReference type="SAM" id="Phobius"/>
    </source>
</evidence>
<sequence>MCFRKTGFKVVRGGTVFFYIKVCCIEYFIYLCQSQIRKNMKQLCQNKHTIRFRYWSRKKYAMFYSLGKYVTIGNLKKEIADVSLGKQANVCTAFSVCSSARKEDAGEEYEEGMAPVESMLQMLRIQLPQPQVADVICLFYLNKYLFAGKMCHASFRLFLS</sequence>
<keyword evidence="1" id="KW-0472">Membrane</keyword>
<dbReference type="EMBL" id="CP013020">
    <property type="protein sequence ID" value="ALK85071.1"/>
    <property type="molecule type" value="Genomic_DNA"/>
</dbReference>
<keyword evidence="1" id="KW-0812">Transmembrane</keyword>
<dbReference type="PATRIC" id="fig|821.40.peg.2970"/>
<gene>
    <name evidence="2" type="ORF">BvMPK_2476</name>
</gene>
<proteinExistence type="predicted"/>
<keyword evidence="1" id="KW-1133">Transmembrane helix</keyword>
<protein>
    <submittedName>
        <fullName evidence="2">Uncharacterized protein</fullName>
    </submittedName>
</protein>
<feature type="transmembrane region" description="Helical" evidence="1">
    <location>
        <begin position="16"/>
        <end position="32"/>
    </location>
</feature>
<dbReference type="Proteomes" id="UP000061587">
    <property type="component" value="Chromosome"/>
</dbReference>
<reference evidence="3" key="1">
    <citation type="submission" date="2015-10" db="EMBL/GenBank/DDBJ databases">
        <title>Extensive mobilome-driven genome diversification in gut-associated Bacteroides vulgatus mpk.</title>
        <authorList>
            <person name="Beier S."/>
            <person name="Lange A."/>
            <person name="Huson D.H."/>
            <person name="Frick J.-S."/>
            <person name="Autenrieth I.B."/>
        </authorList>
    </citation>
    <scope>NUCLEOTIDE SEQUENCE [LARGE SCALE GENOMIC DNA]</scope>
    <source>
        <strain evidence="3">mpk</strain>
    </source>
</reference>
<accession>A0A0P0M2T6</accession>
<name>A0A0P0M2T6_PHOVU</name>
<evidence type="ECO:0000313" key="3">
    <source>
        <dbReference type="Proteomes" id="UP000061587"/>
    </source>
</evidence>
<dbReference type="AlphaFoldDB" id="A0A0P0M2T6"/>